<dbReference type="PANTHER" id="PTHR45661">
    <property type="entry name" value="SURFACE ANTIGEN"/>
    <property type="match status" value="1"/>
</dbReference>
<reference evidence="3" key="1">
    <citation type="submission" date="2020-10" db="EMBL/GenBank/DDBJ databases">
        <authorList>
            <person name="Gilroy R."/>
        </authorList>
    </citation>
    <scope>NUCLEOTIDE SEQUENCE</scope>
    <source>
        <strain evidence="3">18911</strain>
    </source>
</reference>
<dbReference type="InterPro" id="IPR026906">
    <property type="entry name" value="LRR_5"/>
</dbReference>
<keyword evidence="1" id="KW-0732">Signal</keyword>
<feature type="signal peptide" evidence="1">
    <location>
        <begin position="1"/>
        <end position="26"/>
    </location>
</feature>
<feature type="domain" description="BIG2" evidence="2">
    <location>
        <begin position="30"/>
        <end position="111"/>
    </location>
</feature>
<evidence type="ECO:0000256" key="1">
    <source>
        <dbReference type="SAM" id="SignalP"/>
    </source>
</evidence>
<dbReference type="InterPro" id="IPR008964">
    <property type="entry name" value="Invasin/intimin_cell_adhesion"/>
</dbReference>
<reference evidence="3" key="2">
    <citation type="journal article" date="2021" name="PeerJ">
        <title>Extensive microbial diversity within the chicken gut microbiome revealed by metagenomics and culture.</title>
        <authorList>
            <person name="Gilroy R."/>
            <person name="Ravi A."/>
            <person name="Getino M."/>
            <person name="Pursley I."/>
            <person name="Horton D.L."/>
            <person name="Alikhan N.F."/>
            <person name="Baker D."/>
            <person name="Gharbi K."/>
            <person name="Hall N."/>
            <person name="Watson M."/>
            <person name="Adriaenssens E.M."/>
            <person name="Foster-Nyarko E."/>
            <person name="Jarju S."/>
            <person name="Secka A."/>
            <person name="Antonio M."/>
            <person name="Oren A."/>
            <person name="Chaudhuri R.R."/>
            <person name="La Ragione R."/>
            <person name="Hildebrand F."/>
            <person name="Pallen M.J."/>
        </authorList>
    </citation>
    <scope>NUCLEOTIDE SEQUENCE</scope>
    <source>
        <strain evidence="3">18911</strain>
    </source>
</reference>
<dbReference type="Gene3D" id="2.60.40.4270">
    <property type="entry name" value="Listeria-Bacteroides repeat domain"/>
    <property type="match status" value="1"/>
</dbReference>
<comment type="caution">
    <text evidence="3">The sequence shown here is derived from an EMBL/GenBank/DDBJ whole genome shotgun (WGS) entry which is preliminary data.</text>
</comment>
<dbReference type="PROSITE" id="PS51257">
    <property type="entry name" value="PROKAR_LIPOPROTEIN"/>
    <property type="match status" value="1"/>
</dbReference>
<sequence length="763" mass="82674">MKKIRARKSILIAVLILVAVTLVAVSACNDKDSVSFSLREVTVYLSDGENMVLTYTPSVKTGSGNGEYTLSVANPTLAKVSADGKSLILSAEGSVMVTATTPDGTAATMMLYILKYRPVSGNDPDHTGYWEVSFDTGRYGSVAVQYVADGGFVNAVTPGGGPVGYNFHGWYTDPEYKNYFDTAVTPVHASMTLYGFWAPGEATYEYHEENDKTYIKALSHPTLEYVEITLPTTAPGGKEIYGIRHSAFAENQHVQKIIVPEGIKFIGEDAFSQCQSLKEVVLPATLEQIEDGAFSDCPELTSVTFAESDTLTEIGAECFKNCPKLTSVNLPNSVSSLGAGAFEGDTALTSIDIPDGLYVLQERLFYGSGLTSIDLENRVTDVYNQVFYGATDLETVVGYDNIAVMGSYAFGRTDSASMTKWLYNAYQENLNSSPRIGAAYLGHVLVLAFPATRSDFTVKDSTRLIAGQAFAEVDSGVIEFKMTSSDTIPDYGTYAFGEVVKDGESVPYPSVDLIVPDRAKDLYIEKWLKGTTDSGGYTVPTAYSFNVVQNVYVGSVFGGYDLAGGGSVPYLNMDVYMRTPYLAAVEGVYFDKDKVTDGKLSTGLTPDNEKVCYVISGYKDDLSTLDLKYYMDNSTYSVGKTAYIDDILPFAFSGSENAGANELISVTLPNRISRIHYMAFTDCTSLNGIYFFGEEGLGLQFAPAEINSLSFNFTTLADGAAILIQANYYLVGNSGNTLYSAYQRNWGDIIPGGKMASFVPSEN</sequence>
<dbReference type="Pfam" id="PF13306">
    <property type="entry name" value="LRR_5"/>
    <property type="match status" value="3"/>
</dbReference>
<feature type="chain" id="PRO_5038583651" evidence="1">
    <location>
        <begin position="27"/>
        <end position="763"/>
    </location>
</feature>
<proteinExistence type="predicted"/>
<dbReference type="SUPFAM" id="SSF52058">
    <property type="entry name" value="L domain-like"/>
    <property type="match status" value="1"/>
</dbReference>
<accession>A0A9D1MH63</accession>
<dbReference type="PANTHER" id="PTHR45661:SF3">
    <property type="entry name" value="IG-LIKE DOMAIN-CONTAINING PROTEIN"/>
    <property type="match status" value="1"/>
</dbReference>
<gene>
    <name evidence="3" type="ORF">IAB05_01725</name>
</gene>
<dbReference type="EMBL" id="DVNF01000055">
    <property type="protein sequence ID" value="HIU60091.1"/>
    <property type="molecule type" value="Genomic_DNA"/>
</dbReference>
<dbReference type="SUPFAM" id="SSF49373">
    <property type="entry name" value="Invasin/intimin cell-adhesion fragments"/>
    <property type="match status" value="1"/>
</dbReference>
<dbReference type="SMART" id="SM00635">
    <property type="entry name" value="BID_2"/>
    <property type="match status" value="1"/>
</dbReference>
<dbReference type="Gene3D" id="3.80.10.10">
    <property type="entry name" value="Ribonuclease Inhibitor"/>
    <property type="match status" value="2"/>
</dbReference>
<evidence type="ECO:0000259" key="2">
    <source>
        <dbReference type="SMART" id="SM00635"/>
    </source>
</evidence>
<dbReference type="Proteomes" id="UP000824094">
    <property type="component" value="Unassembled WGS sequence"/>
</dbReference>
<dbReference type="InterPro" id="IPR042229">
    <property type="entry name" value="Listeria/Bacterioides_rpt_sf"/>
</dbReference>
<protein>
    <submittedName>
        <fullName evidence="3">Leucine-rich repeat protein</fullName>
    </submittedName>
</protein>
<dbReference type="Gene3D" id="2.60.40.1080">
    <property type="match status" value="1"/>
</dbReference>
<dbReference type="InterPro" id="IPR003343">
    <property type="entry name" value="Big_2"/>
</dbReference>
<evidence type="ECO:0000313" key="3">
    <source>
        <dbReference type="EMBL" id="HIU60091.1"/>
    </source>
</evidence>
<dbReference type="InterPro" id="IPR032675">
    <property type="entry name" value="LRR_dom_sf"/>
</dbReference>
<evidence type="ECO:0000313" key="4">
    <source>
        <dbReference type="Proteomes" id="UP000824094"/>
    </source>
</evidence>
<organism evidence="3 4">
    <name type="scientific">Candidatus Stercoripulliclostridium merdigallinarum</name>
    <dbReference type="NCBI Taxonomy" id="2840951"/>
    <lineage>
        <taxon>Bacteria</taxon>
        <taxon>Bacillati</taxon>
        <taxon>Bacillota</taxon>
        <taxon>Clostridia</taxon>
        <taxon>Eubacteriales</taxon>
        <taxon>Candidatus Stercoripulliclostridium</taxon>
    </lineage>
</organism>
<name>A0A9D1MH63_9FIRM</name>
<dbReference type="InterPro" id="IPR053139">
    <property type="entry name" value="Surface_bspA-like"/>
</dbReference>
<dbReference type="AlphaFoldDB" id="A0A9D1MH63"/>